<evidence type="ECO:0008006" key="4">
    <source>
        <dbReference type="Google" id="ProtNLM"/>
    </source>
</evidence>
<accession>A0AAJ0CVX4</accession>
<sequence>MSMSASGIRSDKRLRNRSAANLNSSQLEHKRAMDRKAQRTRRARMKEYIESLEAEIAQLQSYQHENEFVHDLIRRNEILERELRQLELSAWNYRADCPSSPASSDNVFETPRSSLDAESMDAFNSMYAMSRASPSCSSVSCSSVCSGVTGPTSQPQVSNNMAGSTNIHRPAASSAKAHLLHLADGVDTEHMHAPIAFPYGQTPRGRNQKPPTSSPFNAAPCDELPVFQMANDAGAGFAGCRPEEPCGAIFASHMPHPAYGSAMCYSGHPHADLFSIV</sequence>
<evidence type="ECO:0000256" key="1">
    <source>
        <dbReference type="SAM" id="MobiDB-lite"/>
    </source>
</evidence>
<dbReference type="Proteomes" id="UP001251528">
    <property type="component" value="Unassembled WGS sequence"/>
</dbReference>
<name>A0AAJ0CVX4_9HYPO</name>
<feature type="region of interest" description="Disordered" evidence="1">
    <location>
        <begin position="1"/>
        <end position="40"/>
    </location>
</feature>
<proteinExistence type="predicted"/>
<dbReference type="EMBL" id="JASWJB010000031">
    <property type="protein sequence ID" value="KAK2608903.1"/>
    <property type="molecule type" value="Genomic_DNA"/>
</dbReference>
<reference evidence="2" key="1">
    <citation type="submission" date="2023-06" db="EMBL/GenBank/DDBJ databases">
        <title>Conoideocrella luteorostrata (Hypocreales: Clavicipitaceae), a potential biocontrol fungus for elongate hemlock scale in United States Christmas tree production areas.</title>
        <authorList>
            <person name="Barrett H."/>
            <person name="Lovett B."/>
            <person name="Macias A.M."/>
            <person name="Stajich J.E."/>
            <person name="Kasson M.T."/>
        </authorList>
    </citation>
    <scope>NUCLEOTIDE SEQUENCE</scope>
    <source>
        <strain evidence="2">ARSEF 14590</strain>
    </source>
</reference>
<comment type="caution">
    <text evidence="2">The sequence shown here is derived from an EMBL/GenBank/DDBJ whole genome shotgun (WGS) entry which is preliminary data.</text>
</comment>
<dbReference type="PANTHER" id="PTHR37012">
    <property type="entry name" value="B-ZIP TRANSCRIPTION FACTOR (EUROFUNG)-RELATED"/>
    <property type="match status" value="1"/>
</dbReference>
<dbReference type="PANTHER" id="PTHR37012:SF2">
    <property type="entry name" value="BZIP DOMAIN-CONTAINING PROTEIN-RELATED"/>
    <property type="match status" value="1"/>
</dbReference>
<gene>
    <name evidence="2" type="ORF">QQS21_002616</name>
</gene>
<evidence type="ECO:0000313" key="2">
    <source>
        <dbReference type="EMBL" id="KAK2608903.1"/>
    </source>
</evidence>
<protein>
    <recommendedName>
        <fullName evidence="4">BZIP domain-containing protein</fullName>
    </recommendedName>
</protein>
<dbReference type="AlphaFoldDB" id="A0AAJ0CVX4"/>
<organism evidence="2 3">
    <name type="scientific">Conoideocrella luteorostrata</name>
    <dbReference type="NCBI Taxonomy" id="1105319"/>
    <lineage>
        <taxon>Eukaryota</taxon>
        <taxon>Fungi</taxon>
        <taxon>Dikarya</taxon>
        <taxon>Ascomycota</taxon>
        <taxon>Pezizomycotina</taxon>
        <taxon>Sordariomycetes</taxon>
        <taxon>Hypocreomycetidae</taxon>
        <taxon>Hypocreales</taxon>
        <taxon>Clavicipitaceae</taxon>
        <taxon>Conoideocrella</taxon>
    </lineage>
</organism>
<dbReference type="CDD" id="cd14688">
    <property type="entry name" value="bZIP_YAP"/>
    <property type="match status" value="1"/>
</dbReference>
<keyword evidence="3" id="KW-1185">Reference proteome</keyword>
<evidence type="ECO:0000313" key="3">
    <source>
        <dbReference type="Proteomes" id="UP001251528"/>
    </source>
</evidence>
<feature type="compositionally biased region" description="Basic and acidic residues" evidence="1">
    <location>
        <begin position="27"/>
        <end position="37"/>
    </location>
</feature>